<keyword evidence="5 9" id="KW-1133">Transmembrane helix</keyword>
<accession>A0ABN2EE43</accession>
<dbReference type="SUPFAM" id="SSF56317">
    <property type="entry name" value="Carbon-nitrogen hydrolase"/>
    <property type="match status" value="1"/>
</dbReference>
<feature type="compositionally biased region" description="Basic and acidic residues" evidence="8">
    <location>
        <begin position="491"/>
        <end position="501"/>
    </location>
</feature>
<protein>
    <submittedName>
        <fullName evidence="11">Apolipoprotein N-acyltransferase</fullName>
    </submittedName>
</protein>
<sequence>MNSGNEGPARVQAAGRARLVGVWAWVAGVSAAVATGVLLFLGSGLHTLPALTWSAAVPVFFVAPLLRARAAGMAAFAGWFLGLSNLVRYLLTDLELPAVALGFLAALAAVFALTVLFFRALVVRGHPVMAALAAPALWAALDYLIANFSPHGAFTSLAYTQADVAPINQIVSLTGPWGLSFLLLLPAAVIAARRWILVGVLVVVAAGTCLYGVARLGHTTAPQLKIAVLSAEGADDAGWPDAGGPVILDRYRPLIVDAAKQGAQIVLLPEKMIDVHDGQLPPLFQELATSNKIQLVVGLGGDHNRALIFHPDGSTPTSYDKHHLIPGLESYPRGDHLATYDGWGLMICKDMDFPALARQYGKLGTGLLLVPALDFVDDGWLHSRMAILRGIENGVPIARDGSKGRLTLTDAYGRVVAETTAPADAPATLIGELRPGIDRTVYTAWGDWFAWLCGLVVLAGVVLLSRRGGRGSIRHGQLRGLPVADLPAGDAARDDAGDHHGSGPAGVAGGREAAGRSDGVHRAERGQRSDRPREPGGVRPLAPGTTDAPRQHGP</sequence>
<dbReference type="InterPro" id="IPR003010">
    <property type="entry name" value="C-N_Hydrolase"/>
</dbReference>
<keyword evidence="2" id="KW-1003">Cell membrane</keyword>
<feature type="transmembrane region" description="Helical" evidence="9">
    <location>
        <begin position="47"/>
        <end position="66"/>
    </location>
</feature>
<evidence type="ECO:0000256" key="4">
    <source>
        <dbReference type="ARBA" id="ARBA00022692"/>
    </source>
</evidence>
<feature type="transmembrane region" description="Helical" evidence="9">
    <location>
        <begin position="195"/>
        <end position="214"/>
    </location>
</feature>
<dbReference type="Pfam" id="PF00795">
    <property type="entry name" value="CN_hydrolase"/>
    <property type="match status" value="1"/>
</dbReference>
<feature type="transmembrane region" description="Helical" evidence="9">
    <location>
        <begin position="97"/>
        <end position="121"/>
    </location>
</feature>
<evidence type="ECO:0000256" key="5">
    <source>
        <dbReference type="ARBA" id="ARBA00022989"/>
    </source>
</evidence>
<dbReference type="Pfam" id="PF20154">
    <property type="entry name" value="LNT_N"/>
    <property type="match status" value="1"/>
</dbReference>
<keyword evidence="6 9" id="KW-0472">Membrane</keyword>
<evidence type="ECO:0000256" key="6">
    <source>
        <dbReference type="ARBA" id="ARBA00023136"/>
    </source>
</evidence>
<comment type="subcellular location">
    <subcellularLocation>
        <location evidence="1">Cell membrane</location>
        <topology evidence="1">Multi-pass membrane protein</topology>
    </subcellularLocation>
</comment>
<dbReference type="PANTHER" id="PTHR38686:SF1">
    <property type="entry name" value="APOLIPOPROTEIN N-ACYLTRANSFERASE"/>
    <property type="match status" value="1"/>
</dbReference>
<dbReference type="EMBL" id="BAAAND010000009">
    <property type="protein sequence ID" value="GAA1604929.1"/>
    <property type="molecule type" value="Genomic_DNA"/>
</dbReference>
<feature type="transmembrane region" description="Helical" evidence="9">
    <location>
        <begin position="73"/>
        <end position="91"/>
    </location>
</feature>
<gene>
    <name evidence="11" type="ORF">GCM10009742_62200</name>
</gene>
<keyword evidence="7" id="KW-0012">Acyltransferase</keyword>
<evidence type="ECO:0000313" key="11">
    <source>
        <dbReference type="EMBL" id="GAA1604929.1"/>
    </source>
</evidence>
<evidence type="ECO:0000256" key="7">
    <source>
        <dbReference type="ARBA" id="ARBA00023315"/>
    </source>
</evidence>
<keyword evidence="12" id="KW-1185">Reference proteome</keyword>
<name>A0ABN2EE43_9ACTN</name>
<dbReference type="Proteomes" id="UP001500190">
    <property type="component" value="Unassembled WGS sequence"/>
</dbReference>
<dbReference type="InterPro" id="IPR004563">
    <property type="entry name" value="Apolipo_AcylTrfase"/>
</dbReference>
<dbReference type="RefSeq" id="WP_344197801.1">
    <property type="nucleotide sequence ID" value="NZ_BAAAND010000009.1"/>
</dbReference>
<evidence type="ECO:0000256" key="8">
    <source>
        <dbReference type="SAM" id="MobiDB-lite"/>
    </source>
</evidence>
<feature type="domain" description="CN hydrolase" evidence="10">
    <location>
        <begin position="224"/>
        <end position="435"/>
    </location>
</feature>
<dbReference type="PROSITE" id="PS50263">
    <property type="entry name" value="CN_HYDROLASE"/>
    <property type="match status" value="1"/>
</dbReference>
<dbReference type="InterPro" id="IPR045378">
    <property type="entry name" value="LNT_N"/>
</dbReference>
<evidence type="ECO:0000313" key="12">
    <source>
        <dbReference type="Proteomes" id="UP001500190"/>
    </source>
</evidence>
<keyword evidence="3" id="KW-0808">Transferase</keyword>
<feature type="transmembrane region" description="Helical" evidence="9">
    <location>
        <begin position="128"/>
        <end position="146"/>
    </location>
</feature>
<keyword evidence="4 9" id="KW-0812">Transmembrane</keyword>
<evidence type="ECO:0000256" key="1">
    <source>
        <dbReference type="ARBA" id="ARBA00004651"/>
    </source>
</evidence>
<reference evidence="11 12" key="1">
    <citation type="journal article" date="2019" name="Int. J. Syst. Evol. Microbiol.">
        <title>The Global Catalogue of Microorganisms (GCM) 10K type strain sequencing project: providing services to taxonomists for standard genome sequencing and annotation.</title>
        <authorList>
            <consortium name="The Broad Institute Genomics Platform"/>
            <consortium name="The Broad Institute Genome Sequencing Center for Infectious Disease"/>
            <person name="Wu L."/>
            <person name="Ma J."/>
        </authorList>
    </citation>
    <scope>NUCLEOTIDE SEQUENCE [LARGE SCALE GENOMIC DNA]</scope>
    <source>
        <strain evidence="11 12">JCM 14304</strain>
    </source>
</reference>
<evidence type="ECO:0000259" key="10">
    <source>
        <dbReference type="PROSITE" id="PS50263"/>
    </source>
</evidence>
<comment type="caution">
    <text evidence="11">The sequence shown here is derived from an EMBL/GenBank/DDBJ whole genome shotgun (WGS) entry which is preliminary data.</text>
</comment>
<dbReference type="InterPro" id="IPR036526">
    <property type="entry name" value="C-N_Hydrolase_sf"/>
</dbReference>
<dbReference type="PANTHER" id="PTHR38686">
    <property type="entry name" value="APOLIPOPROTEIN N-ACYLTRANSFERASE"/>
    <property type="match status" value="1"/>
</dbReference>
<dbReference type="Gene3D" id="3.60.110.10">
    <property type="entry name" value="Carbon-nitrogen hydrolase"/>
    <property type="match status" value="1"/>
</dbReference>
<proteinExistence type="predicted"/>
<evidence type="ECO:0000256" key="3">
    <source>
        <dbReference type="ARBA" id="ARBA00022679"/>
    </source>
</evidence>
<feature type="transmembrane region" description="Helical" evidence="9">
    <location>
        <begin position="20"/>
        <end position="41"/>
    </location>
</feature>
<evidence type="ECO:0000256" key="2">
    <source>
        <dbReference type="ARBA" id="ARBA00022475"/>
    </source>
</evidence>
<feature type="transmembrane region" description="Helical" evidence="9">
    <location>
        <begin position="448"/>
        <end position="465"/>
    </location>
</feature>
<feature type="region of interest" description="Disordered" evidence="8">
    <location>
        <begin position="489"/>
        <end position="554"/>
    </location>
</feature>
<feature type="compositionally biased region" description="Basic and acidic residues" evidence="8">
    <location>
        <begin position="513"/>
        <end position="536"/>
    </location>
</feature>
<evidence type="ECO:0000256" key="9">
    <source>
        <dbReference type="SAM" id="Phobius"/>
    </source>
</evidence>
<feature type="transmembrane region" description="Helical" evidence="9">
    <location>
        <begin position="166"/>
        <end position="188"/>
    </location>
</feature>
<organism evidence="11 12">
    <name type="scientific">Kribbella karoonensis</name>
    <dbReference type="NCBI Taxonomy" id="324851"/>
    <lineage>
        <taxon>Bacteria</taxon>
        <taxon>Bacillati</taxon>
        <taxon>Actinomycetota</taxon>
        <taxon>Actinomycetes</taxon>
        <taxon>Propionibacteriales</taxon>
        <taxon>Kribbellaceae</taxon>
        <taxon>Kribbella</taxon>
    </lineage>
</organism>